<evidence type="ECO:0000313" key="2">
    <source>
        <dbReference type="Proteomes" id="UP000054770"/>
    </source>
</evidence>
<dbReference type="AlphaFoldDB" id="A0A158JWL1"/>
<dbReference type="Pfam" id="PF02810">
    <property type="entry name" value="SEC-C"/>
    <property type="match status" value="1"/>
</dbReference>
<name>A0A158JWL1_9BURK</name>
<gene>
    <name evidence="1" type="ORF">AWB68_04384</name>
</gene>
<sequence>MEARYFQLLDQLADFGEDLCRSRIAPDTWHEYLQSGFDQSHVQDLIRILDDDTLHESEFTGTAMAPIHAWRILAELKAVEAIPTLISLIHRIDENDWIGEEFPDVFSKIGPSSLEAVELYARTSRNGEFARICTFRLIAKMGCDHPEQRTKCVEILTDLLRAHGTNDRDINGFLVSALSDLGALESFEVVREAYEKNHVALSILGDLRDAEYYFRIGAKDYEDIDTFREARLNRLRALSESQPFEPTRIIEKSRPIVAAPRIGRNDLCPCGSGKKYKKCHGVAGTLH</sequence>
<organism evidence="1 2">
    <name type="scientific">Caballeronia choica</name>
    <dbReference type="NCBI Taxonomy" id="326476"/>
    <lineage>
        <taxon>Bacteria</taxon>
        <taxon>Pseudomonadati</taxon>
        <taxon>Pseudomonadota</taxon>
        <taxon>Betaproteobacteria</taxon>
        <taxon>Burkholderiales</taxon>
        <taxon>Burkholderiaceae</taxon>
        <taxon>Caballeronia</taxon>
    </lineage>
</organism>
<evidence type="ECO:0000313" key="1">
    <source>
        <dbReference type="EMBL" id="SAL73216.1"/>
    </source>
</evidence>
<dbReference type="SUPFAM" id="SSF103642">
    <property type="entry name" value="Sec-C motif"/>
    <property type="match status" value="1"/>
</dbReference>
<proteinExistence type="predicted"/>
<reference evidence="1" key="1">
    <citation type="submission" date="2016-01" db="EMBL/GenBank/DDBJ databases">
        <authorList>
            <person name="Peeters C."/>
        </authorList>
    </citation>
    <scope>NUCLEOTIDE SEQUENCE [LARGE SCALE GENOMIC DNA]</scope>
    <source>
        <strain evidence="1">LMG 22940</strain>
    </source>
</reference>
<dbReference type="Gene3D" id="3.10.450.50">
    <property type="match status" value="1"/>
</dbReference>
<accession>A0A158JWL1</accession>
<dbReference type="EMBL" id="FCON02000052">
    <property type="protein sequence ID" value="SAL73216.1"/>
    <property type="molecule type" value="Genomic_DNA"/>
</dbReference>
<comment type="caution">
    <text evidence="1">The sequence shown here is derived from an EMBL/GenBank/DDBJ whole genome shotgun (WGS) entry which is preliminary data.</text>
</comment>
<dbReference type="Proteomes" id="UP000054770">
    <property type="component" value="Unassembled WGS sequence"/>
</dbReference>
<dbReference type="OrthoDB" id="570299at2"/>
<dbReference type="RefSeq" id="WP_087646464.1">
    <property type="nucleotide sequence ID" value="NZ_FCON02000052.1"/>
</dbReference>
<protein>
    <submittedName>
        <fullName evidence="1">YecA family protein</fullName>
    </submittedName>
</protein>
<dbReference type="InterPro" id="IPR004027">
    <property type="entry name" value="SEC_C_motif"/>
</dbReference>
<keyword evidence="2" id="KW-1185">Reference proteome</keyword>